<keyword evidence="2" id="KW-0472">Membrane</keyword>
<sequence>MKVVFRKHLQWVVCFAVIMLVGIYYAFIATDRYVSQANIVLRSPEVIPTGFSVSSILSGTSGSGDLLLLKDHLESVDMAIKLQEKLDLRQHYSQSSIDRIARLSDVNAPLEKFYRYLHERITIQFDDYAKVLRVRVEAYTPEMAQAIAQTLLEEGERHMNLMGKRLAEEQLKFIEVQVADMAQRVEDAREALLEYQDTHGLVSPTGTVEGIFTIISKLQAQLAVTESQRNALSTFQNPRSPEMQRLTSEIKALKSQITQEQAKLTMEHGNALNRVSAQYQTLEMQAKFALELYSHALIALETTRVEAARKLKQVSVLQYPTLPEFSTEPRRLHNWVVWSLMSVFFFAIVHLARAIIRDHRD</sequence>
<proteinExistence type="predicted"/>
<dbReference type="InterPro" id="IPR050445">
    <property type="entry name" value="Bact_polysacc_biosynth/exp"/>
</dbReference>
<accession>A0A9X0R940</accession>
<evidence type="ECO:0000256" key="2">
    <source>
        <dbReference type="SAM" id="Phobius"/>
    </source>
</evidence>
<keyword evidence="1" id="KW-0175">Coiled coil</keyword>
<feature type="transmembrane region" description="Helical" evidence="2">
    <location>
        <begin position="9"/>
        <end position="27"/>
    </location>
</feature>
<dbReference type="RefSeq" id="WP_187026504.1">
    <property type="nucleotide sequence ID" value="NZ_CAWQCL010000003.1"/>
</dbReference>
<name>A0A9X0R940_VIBME</name>
<dbReference type="EMBL" id="JACRUP010000009">
    <property type="protein sequence ID" value="MBC5851932.1"/>
    <property type="molecule type" value="Genomic_DNA"/>
</dbReference>
<dbReference type="AlphaFoldDB" id="A0A9X0R940"/>
<dbReference type="PANTHER" id="PTHR32309">
    <property type="entry name" value="TYROSINE-PROTEIN KINASE"/>
    <property type="match status" value="1"/>
</dbReference>
<gene>
    <name evidence="3" type="ORF">H8Q88_13575</name>
</gene>
<evidence type="ECO:0000256" key="1">
    <source>
        <dbReference type="SAM" id="Coils"/>
    </source>
</evidence>
<dbReference type="PANTHER" id="PTHR32309:SF13">
    <property type="entry name" value="FERRIC ENTEROBACTIN TRANSPORT PROTEIN FEPE"/>
    <property type="match status" value="1"/>
</dbReference>
<reference evidence="3" key="1">
    <citation type="submission" date="2020-08" db="EMBL/GenBank/DDBJ databases">
        <title>Genome Sequencing and Pan-Genome Analysis of Migratory bird Vibrio Strains, Inner Mongolia.</title>
        <authorList>
            <person name="Zheng L."/>
        </authorList>
    </citation>
    <scope>NUCLEOTIDE SEQUENCE</scope>
    <source>
        <strain evidence="3">M13F</strain>
    </source>
</reference>
<protein>
    <submittedName>
        <fullName evidence="3">Chain-length determining protein</fullName>
    </submittedName>
</protein>
<dbReference type="GO" id="GO:0004713">
    <property type="term" value="F:protein tyrosine kinase activity"/>
    <property type="evidence" value="ECO:0007669"/>
    <property type="project" value="TreeGrafter"/>
</dbReference>
<evidence type="ECO:0000313" key="4">
    <source>
        <dbReference type="Proteomes" id="UP000615796"/>
    </source>
</evidence>
<keyword evidence="4" id="KW-1185">Reference proteome</keyword>
<keyword evidence="2" id="KW-1133">Transmembrane helix</keyword>
<dbReference type="GO" id="GO:0005886">
    <property type="term" value="C:plasma membrane"/>
    <property type="evidence" value="ECO:0007669"/>
    <property type="project" value="TreeGrafter"/>
</dbReference>
<organism evidence="3 4">
    <name type="scientific">Vibrio metschnikovii</name>
    <dbReference type="NCBI Taxonomy" id="28172"/>
    <lineage>
        <taxon>Bacteria</taxon>
        <taxon>Pseudomonadati</taxon>
        <taxon>Pseudomonadota</taxon>
        <taxon>Gammaproteobacteria</taxon>
        <taxon>Vibrionales</taxon>
        <taxon>Vibrionaceae</taxon>
        <taxon>Vibrio</taxon>
    </lineage>
</organism>
<comment type="caution">
    <text evidence="3">The sequence shown here is derived from an EMBL/GenBank/DDBJ whole genome shotgun (WGS) entry which is preliminary data.</text>
</comment>
<keyword evidence="2" id="KW-0812">Transmembrane</keyword>
<feature type="transmembrane region" description="Helical" evidence="2">
    <location>
        <begin position="335"/>
        <end position="356"/>
    </location>
</feature>
<feature type="coiled-coil region" evidence="1">
    <location>
        <begin position="164"/>
        <end position="198"/>
    </location>
</feature>
<dbReference type="Proteomes" id="UP000615796">
    <property type="component" value="Unassembled WGS sequence"/>
</dbReference>
<evidence type="ECO:0000313" key="3">
    <source>
        <dbReference type="EMBL" id="MBC5851932.1"/>
    </source>
</evidence>